<dbReference type="AlphaFoldDB" id="A0A9W7EIS0"/>
<name>A0A9W7EIS0_9STRA</name>
<protein>
    <submittedName>
        <fullName evidence="2">Uncharacterized protein</fullName>
    </submittedName>
</protein>
<evidence type="ECO:0000256" key="1">
    <source>
        <dbReference type="SAM" id="SignalP"/>
    </source>
</evidence>
<dbReference type="OrthoDB" id="44504at2759"/>
<evidence type="ECO:0000313" key="3">
    <source>
        <dbReference type="Proteomes" id="UP001165085"/>
    </source>
</evidence>
<proteinExistence type="predicted"/>
<dbReference type="Proteomes" id="UP001165085">
    <property type="component" value="Unassembled WGS sequence"/>
</dbReference>
<organism evidence="2 3">
    <name type="scientific">Triparma strigata</name>
    <dbReference type="NCBI Taxonomy" id="1606541"/>
    <lineage>
        <taxon>Eukaryota</taxon>
        <taxon>Sar</taxon>
        <taxon>Stramenopiles</taxon>
        <taxon>Ochrophyta</taxon>
        <taxon>Bolidophyceae</taxon>
        <taxon>Parmales</taxon>
        <taxon>Triparmaceae</taxon>
        <taxon>Triparma</taxon>
    </lineage>
</organism>
<feature type="signal peptide" evidence="1">
    <location>
        <begin position="1"/>
        <end position="22"/>
    </location>
</feature>
<comment type="caution">
    <text evidence="2">The sequence shown here is derived from an EMBL/GenBank/DDBJ whole genome shotgun (WGS) entry which is preliminary data.</text>
</comment>
<sequence length="207" mass="22770">MTNAQQIFTLTLMIIGLNAVSGFQTLPHRFAVPHRPTLSKASLKSTIDDYAVFAMAEECIDDGECSIEQAENLMNDVLSIQANCVASIDEISPICNEALLTSELIVGLRAKIKSEVEVNTFLGKAAADFEELATFTFNEETGAFDPMAAMVAPMRIEYIGSLVFLALLVHEQVANPNLEPFTAVEWEMSLRDGYFIDMLTHHMGLGF</sequence>
<keyword evidence="1" id="KW-0732">Signal</keyword>
<feature type="chain" id="PRO_5040939635" evidence="1">
    <location>
        <begin position="23"/>
        <end position="207"/>
    </location>
</feature>
<dbReference type="EMBL" id="BRXY01000246">
    <property type="protein sequence ID" value="GMH80493.1"/>
    <property type="molecule type" value="Genomic_DNA"/>
</dbReference>
<evidence type="ECO:0000313" key="2">
    <source>
        <dbReference type="EMBL" id="GMH80493.1"/>
    </source>
</evidence>
<keyword evidence="3" id="KW-1185">Reference proteome</keyword>
<accession>A0A9W7EIS0</accession>
<reference evidence="3" key="1">
    <citation type="journal article" date="2023" name="Commun. Biol.">
        <title>Genome analysis of Parmales, the sister group of diatoms, reveals the evolutionary specialization of diatoms from phago-mixotrophs to photoautotrophs.</title>
        <authorList>
            <person name="Ban H."/>
            <person name="Sato S."/>
            <person name="Yoshikawa S."/>
            <person name="Yamada K."/>
            <person name="Nakamura Y."/>
            <person name="Ichinomiya M."/>
            <person name="Sato N."/>
            <person name="Blanc-Mathieu R."/>
            <person name="Endo H."/>
            <person name="Kuwata A."/>
            <person name="Ogata H."/>
        </authorList>
    </citation>
    <scope>NUCLEOTIDE SEQUENCE [LARGE SCALE GENOMIC DNA]</scope>
    <source>
        <strain evidence="3">NIES 3701</strain>
    </source>
</reference>
<gene>
    <name evidence="2" type="ORF">TrST_g2933</name>
</gene>